<keyword evidence="4" id="KW-1185">Reference proteome</keyword>
<dbReference type="STRING" id="207949.RED65_13537"/>
<reference evidence="3 4" key="1">
    <citation type="submission" date="2006-03" db="EMBL/GenBank/DDBJ databases">
        <authorList>
            <person name="Pinhassi J."/>
            <person name="Pedros-Alio C."/>
            <person name="Ferriera S."/>
            <person name="Johnson J."/>
            <person name="Kravitz S."/>
            <person name="Halpern A."/>
            <person name="Remington K."/>
            <person name="Beeson K."/>
            <person name="Tran B."/>
            <person name="Rogers Y.-H."/>
            <person name="Friedman R."/>
            <person name="Venter J.C."/>
        </authorList>
    </citation>
    <scope>NUCLEOTIDE SEQUENCE [LARGE SCALE GENOMIC DNA]</scope>
    <source>
        <strain evidence="3 4">RED65</strain>
    </source>
</reference>
<gene>
    <name evidence="3" type="ORF">RED65_13537</name>
</gene>
<evidence type="ECO:0000313" key="4">
    <source>
        <dbReference type="Proteomes" id="UP000004263"/>
    </source>
</evidence>
<dbReference type="RefSeq" id="WP_007018499.1">
    <property type="nucleotide sequence ID" value="NZ_CH724117.1"/>
</dbReference>
<dbReference type="AlphaFoldDB" id="Q1N381"/>
<proteinExistence type="inferred from homology"/>
<dbReference type="Pfam" id="PF08327">
    <property type="entry name" value="AHSA1"/>
    <property type="match status" value="1"/>
</dbReference>
<dbReference type="Gene3D" id="3.30.530.20">
    <property type="match status" value="1"/>
</dbReference>
<organism evidence="3 4">
    <name type="scientific">Bermanella marisrubri</name>
    <dbReference type="NCBI Taxonomy" id="207949"/>
    <lineage>
        <taxon>Bacteria</taxon>
        <taxon>Pseudomonadati</taxon>
        <taxon>Pseudomonadota</taxon>
        <taxon>Gammaproteobacteria</taxon>
        <taxon>Oceanospirillales</taxon>
        <taxon>Oceanospirillaceae</taxon>
        <taxon>Bermanella</taxon>
    </lineage>
</organism>
<dbReference type="OrthoDB" id="287565at2"/>
<evidence type="ECO:0000259" key="2">
    <source>
        <dbReference type="Pfam" id="PF08327"/>
    </source>
</evidence>
<comment type="similarity">
    <text evidence="1">Belongs to the AHA1 family.</text>
</comment>
<dbReference type="HOGENOM" id="CLU_137245_0_0_6"/>
<protein>
    <submittedName>
        <fullName evidence="3">Aha1 domain protein</fullName>
    </submittedName>
</protein>
<accession>Q1N381</accession>
<dbReference type="EMBL" id="AAQH01000005">
    <property type="protein sequence ID" value="EAT12710.1"/>
    <property type="molecule type" value="Genomic_DNA"/>
</dbReference>
<name>Q1N381_9GAMM</name>
<evidence type="ECO:0000256" key="1">
    <source>
        <dbReference type="ARBA" id="ARBA00006817"/>
    </source>
</evidence>
<evidence type="ECO:0000313" key="3">
    <source>
        <dbReference type="EMBL" id="EAT12710.1"/>
    </source>
</evidence>
<dbReference type="SUPFAM" id="SSF55961">
    <property type="entry name" value="Bet v1-like"/>
    <property type="match status" value="1"/>
</dbReference>
<dbReference type="Proteomes" id="UP000004263">
    <property type="component" value="Unassembled WGS sequence"/>
</dbReference>
<sequence length="148" mass="17225">MADSLHQIEIHADKADVFKALTTNPGIQGWWTSDCDVASDEGGLCHFYFNNRQTHFVMRAQKLLSNQRIFWVCEDGPKEWQQTELWWEITEIAEKHCQLDFKHMNWQRDDGLFPLCNSTWGTLMSHLKNYCETGSKDPLFTDPISISA</sequence>
<dbReference type="InterPro" id="IPR023393">
    <property type="entry name" value="START-like_dom_sf"/>
</dbReference>
<feature type="domain" description="Activator of Hsp90 ATPase homologue 1/2-like C-terminal" evidence="2">
    <location>
        <begin position="13"/>
        <end position="131"/>
    </location>
</feature>
<comment type="caution">
    <text evidence="3">The sequence shown here is derived from an EMBL/GenBank/DDBJ whole genome shotgun (WGS) entry which is preliminary data.</text>
</comment>
<dbReference type="InterPro" id="IPR013538">
    <property type="entry name" value="ASHA1/2-like_C"/>
</dbReference>